<organism evidence="1 2">
    <name type="scientific">Cymbomonas tetramitiformis</name>
    <dbReference type="NCBI Taxonomy" id="36881"/>
    <lineage>
        <taxon>Eukaryota</taxon>
        <taxon>Viridiplantae</taxon>
        <taxon>Chlorophyta</taxon>
        <taxon>Pyramimonadophyceae</taxon>
        <taxon>Pyramimonadales</taxon>
        <taxon>Pyramimonadaceae</taxon>
        <taxon>Cymbomonas</taxon>
    </lineage>
</organism>
<evidence type="ECO:0000313" key="2">
    <source>
        <dbReference type="Proteomes" id="UP001190700"/>
    </source>
</evidence>
<keyword evidence="2" id="KW-1185">Reference proteome</keyword>
<evidence type="ECO:0000313" key="1">
    <source>
        <dbReference type="EMBL" id="KAK3254625.1"/>
    </source>
</evidence>
<dbReference type="EMBL" id="LGRX02023349">
    <property type="protein sequence ID" value="KAK3254625.1"/>
    <property type="molecule type" value="Genomic_DNA"/>
</dbReference>
<accession>A0AAE0CIK5</accession>
<dbReference type="PANTHER" id="PTHR11319:SF35">
    <property type="entry name" value="OUTER MEMBRANE PROTEIN PMPC-RELATED"/>
    <property type="match status" value="1"/>
</dbReference>
<gene>
    <name evidence="1" type="ORF">CYMTET_36165</name>
</gene>
<protein>
    <recommendedName>
        <fullName evidence="3">Right handed beta helix domain-containing protein</fullName>
    </recommendedName>
</protein>
<proteinExistence type="predicted"/>
<name>A0AAE0CIK5_9CHLO</name>
<sequence>HLSVQLTEDGRPGGNGTAEVHLENVAFRHGVSADNGGALSIRGARVMLYNCEVSDNLATLAGGGIAVLSADLDALELAHTHLFRNVAETGGSVYVAAGAEAYLFGVWMYENKAVYGGAVYVDGTGTLVVDEESKVGPLNRGKYGGGGIFGGRGAYIRITGGSEVIGNEVNDTTLDHLMVHLDANHTRIGEGLGILGGGGILVAGHNEMLINQSCVVRENTVSLMRSDTYEAGGGGVAVGENSSLLVTHGSEVAENHVLGGGVGGGVLVGALGSTVKLTQGSRIHGNAADSGGGVGSVSAGGVRMEVTTGSHVTLNVALDRGGGLYAASLSTIHVAGGNISGNSAQFGGGLYMGSSGNVIVEQKAELGFNTAMMSGGGFWTGKLTVVQLTASAALRGNSAATEYGGGGCTDGENTLYLNTFTISSNAAGATPLTRLSLVYTNPPPLDLGLHLLSCPPRNCPKTFL</sequence>
<feature type="non-terminal residue" evidence="1">
    <location>
        <position position="1"/>
    </location>
</feature>
<evidence type="ECO:0008006" key="3">
    <source>
        <dbReference type="Google" id="ProtNLM"/>
    </source>
</evidence>
<dbReference type="AlphaFoldDB" id="A0AAE0CIK5"/>
<dbReference type="PANTHER" id="PTHR11319">
    <property type="entry name" value="G PROTEIN-COUPLED RECEPTOR-RELATED"/>
    <property type="match status" value="1"/>
</dbReference>
<dbReference type="InterPro" id="IPR011050">
    <property type="entry name" value="Pectin_lyase_fold/virulence"/>
</dbReference>
<dbReference type="SUPFAM" id="SSF51126">
    <property type="entry name" value="Pectin lyase-like"/>
    <property type="match status" value="1"/>
</dbReference>
<reference evidence="1 2" key="1">
    <citation type="journal article" date="2015" name="Genome Biol. Evol.">
        <title>Comparative Genomics of a Bacterivorous Green Alga Reveals Evolutionary Causalities and Consequences of Phago-Mixotrophic Mode of Nutrition.</title>
        <authorList>
            <person name="Burns J.A."/>
            <person name="Paasch A."/>
            <person name="Narechania A."/>
            <person name="Kim E."/>
        </authorList>
    </citation>
    <scope>NUCLEOTIDE SEQUENCE [LARGE SCALE GENOMIC DNA]</scope>
    <source>
        <strain evidence="1 2">PLY_AMNH</strain>
    </source>
</reference>
<comment type="caution">
    <text evidence="1">The sequence shown here is derived from an EMBL/GenBank/DDBJ whole genome shotgun (WGS) entry which is preliminary data.</text>
</comment>
<dbReference type="Proteomes" id="UP001190700">
    <property type="component" value="Unassembled WGS sequence"/>
</dbReference>